<gene>
    <name evidence="2" type="ORF">AVEN_157439_1</name>
</gene>
<dbReference type="EMBL" id="BGPR01043369">
    <property type="protein sequence ID" value="GBO19964.1"/>
    <property type="molecule type" value="Genomic_DNA"/>
</dbReference>
<keyword evidence="1" id="KW-0472">Membrane</keyword>
<name>A0A4Y2V6B2_ARAVE</name>
<evidence type="ECO:0000256" key="1">
    <source>
        <dbReference type="SAM" id="Phobius"/>
    </source>
</evidence>
<reference evidence="2 3" key="1">
    <citation type="journal article" date="2019" name="Sci. Rep.">
        <title>Orb-weaving spider Araneus ventricosus genome elucidates the spidroin gene catalogue.</title>
        <authorList>
            <person name="Kono N."/>
            <person name="Nakamura H."/>
            <person name="Ohtoshi R."/>
            <person name="Moran D.A.P."/>
            <person name="Shinohara A."/>
            <person name="Yoshida Y."/>
            <person name="Fujiwara M."/>
            <person name="Mori M."/>
            <person name="Tomita M."/>
            <person name="Arakawa K."/>
        </authorList>
    </citation>
    <scope>NUCLEOTIDE SEQUENCE [LARGE SCALE GENOMIC DNA]</scope>
</reference>
<dbReference type="Proteomes" id="UP000499080">
    <property type="component" value="Unassembled WGS sequence"/>
</dbReference>
<proteinExistence type="predicted"/>
<evidence type="ECO:0000313" key="2">
    <source>
        <dbReference type="EMBL" id="GBO19964.1"/>
    </source>
</evidence>
<evidence type="ECO:0000313" key="3">
    <source>
        <dbReference type="Proteomes" id="UP000499080"/>
    </source>
</evidence>
<comment type="caution">
    <text evidence="2">The sequence shown here is derived from an EMBL/GenBank/DDBJ whole genome shotgun (WGS) entry which is preliminary data.</text>
</comment>
<accession>A0A4Y2V6B2</accession>
<protein>
    <submittedName>
        <fullName evidence="2">Uncharacterized protein</fullName>
    </submittedName>
</protein>
<keyword evidence="3" id="KW-1185">Reference proteome</keyword>
<keyword evidence="1" id="KW-1133">Transmembrane helix</keyword>
<dbReference type="AlphaFoldDB" id="A0A4Y2V6B2"/>
<organism evidence="2 3">
    <name type="scientific">Araneus ventricosus</name>
    <name type="common">Orbweaver spider</name>
    <name type="synonym">Epeira ventricosa</name>
    <dbReference type="NCBI Taxonomy" id="182803"/>
    <lineage>
        <taxon>Eukaryota</taxon>
        <taxon>Metazoa</taxon>
        <taxon>Ecdysozoa</taxon>
        <taxon>Arthropoda</taxon>
        <taxon>Chelicerata</taxon>
        <taxon>Arachnida</taxon>
        <taxon>Araneae</taxon>
        <taxon>Araneomorphae</taxon>
        <taxon>Entelegynae</taxon>
        <taxon>Araneoidea</taxon>
        <taxon>Araneidae</taxon>
        <taxon>Araneus</taxon>
    </lineage>
</organism>
<sequence>MSMSLNACVKRKHPPPDFGSFFKVPPEERMANYPVASPSKRADHMCSENSFPPWDYEIYHMPLTRDCRRMLQCMSQLMRKVKFKKLLLITQIFVLTSSCEQMLFMNLIFILAPSVSL</sequence>
<keyword evidence="1" id="KW-0812">Transmembrane</keyword>
<feature type="transmembrane region" description="Helical" evidence="1">
    <location>
        <begin position="86"/>
        <end position="112"/>
    </location>
</feature>